<keyword evidence="8" id="KW-1185">Reference proteome</keyword>
<comment type="subcellular location">
    <subcellularLocation>
        <location evidence="1">Nucleus</location>
    </subcellularLocation>
</comment>
<dbReference type="Pfam" id="PF16755">
    <property type="entry name" value="Beta-prop_NUP159_NUP214"/>
    <property type="match status" value="1"/>
</dbReference>
<feature type="compositionally biased region" description="Low complexity" evidence="5">
    <location>
        <begin position="1114"/>
        <end position="1123"/>
    </location>
</feature>
<feature type="compositionally biased region" description="Low complexity" evidence="5">
    <location>
        <begin position="795"/>
        <end position="831"/>
    </location>
</feature>
<feature type="compositionally biased region" description="Polar residues" evidence="5">
    <location>
        <begin position="688"/>
        <end position="706"/>
    </location>
</feature>
<dbReference type="GO" id="GO:0005643">
    <property type="term" value="C:nuclear pore"/>
    <property type="evidence" value="ECO:0007669"/>
    <property type="project" value="TreeGrafter"/>
</dbReference>
<keyword evidence="4" id="KW-0175">Coiled coil</keyword>
<dbReference type="GO" id="GO:0006405">
    <property type="term" value="P:RNA export from nucleus"/>
    <property type="evidence" value="ECO:0007669"/>
    <property type="project" value="TreeGrafter"/>
</dbReference>
<keyword evidence="3" id="KW-0539">Nucleus</keyword>
<feature type="region of interest" description="Disordered" evidence="5">
    <location>
        <begin position="1436"/>
        <end position="1494"/>
    </location>
</feature>
<evidence type="ECO:0000256" key="5">
    <source>
        <dbReference type="SAM" id="MobiDB-lite"/>
    </source>
</evidence>
<feature type="domain" description="Nucleoporin Nup159/Nup146 N-terminal" evidence="6">
    <location>
        <begin position="103"/>
        <end position="487"/>
    </location>
</feature>
<dbReference type="Proteomes" id="UP000053958">
    <property type="component" value="Unassembled WGS sequence"/>
</dbReference>
<evidence type="ECO:0000313" key="8">
    <source>
        <dbReference type="Proteomes" id="UP000053958"/>
    </source>
</evidence>
<keyword evidence="2" id="KW-0813">Transport</keyword>
<evidence type="ECO:0000256" key="1">
    <source>
        <dbReference type="ARBA" id="ARBA00004123"/>
    </source>
</evidence>
<dbReference type="GeneID" id="25314644"/>
<proteinExistence type="predicted"/>
<dbReference type="OrthoDB" id="248320at2759"/>
<accession>A0A0F4YZY7</accession>
<evidence type="ECO:0000256" key="2">
    <source>
        <dbReference type="ARBA" id="ARBA00022448"/>
    </source>
</evidence>
<dbReference type="EMBL" id="LASV01000090">
    <property type="protein sequence ID" value="KKA23660.1"/>
    <property type="molecule type" value="Genomic_DNA"/>
</dbReference>
<dbReference type="FunFam" id="2.130.10.10:FF:000645">
    <property type="entry name" value="Putative nuclear pore complex subunit Nup159"/>
    <property type="match status" value="1"/>
</dbReference>
<dbReference type="GO" id="GO:0006606">
    <property type="term" value="P:protein import into nucleus"/>
    <property type="evidence" value="ECO:0007669"/>
    <property type="project" value="TreeGrafter"/>
</dbReference>
<feature type="region of interest" description="Disordered" evidence="5">
    <location>
        <begin position="518"/>
        <end position="628"/>
    </location>
</feature>
<sequence length="1548" mass="162948">RSPKSLRRRSFPSLPPSPRAINVPKTRYSLGDASRTVSADFEKLRMAFSFGSSAAGGGAGGNAQAELGPELPEISTGEVGFKGVDRDCHIRFLPTPWPADALPPPTSSLLTVAPTKGIVVGGGPDGLVVASTKSVREAISAKADEGVKLKPFEPQGRIPLPSRPMQVAFCASENALAVSMQGDGQLVVYETATLSQPNPQPKLSISTNGAALRALAPNPAPESEALSSLVAMVTVNGDLLVADLKAGSLVSGSSGPVLKNGVASVAWSSKGKQLVAGLADGTCYQLDPQGVKKADIPRPPELEGNKHVSSISWLENDLFLIIYTPNDAEDEMGSVPASDYYIVQRRQQAPFLFRKLPDVCLPFGVKRAPAYQFVARLRDFKPHLKDALILSSTASTDLGLITRSTEPLTDSMTTDEITNVFASTSIADEVRQATLPMTEASEETSTIGLGVDLSSTENVQSPILGADIAESPNPLPNIMVLNNEGILVSWWFIYSESIRQKTPYHGLAVLQQGQQPAQQAAAAPAPAFGTPQAQRPAFGQPAFGQPAFGSPQAQQPAFGKPAFGTPSPLGAARQQPTFGTPSALGGGSAFGSTTPAFGSPSPLGQRAAPQFGKPGFGTGSSPAFGQPSALGQGFSSFASPTAGKTGAGFSAFSQAGGFAALASQAKPSESPFSKPSGDSPFGKPSQPLFGSQTATSSSFGTQQQPADSKGPFGLGSQGFVLGSTFKRDEKADEAETTSSQPSGAFSLGASFGNLLGGTSSKASPPTEAMDDMEDEPAAPQPAKSTEPEKPSLFGAPQSPAATTPATTGSVFGTQSQTTTSPAATETSRPTSLFGGLAARQPSPLSSPSEKTVVPSQPAEKEQATPVAKTEELPLPPESTSRAVYGPGDTSASSNVSKSSIEDAPLPPDPTTIKKSTAEEKPEEPPLPPDFLPKGKAPESPSKSPVEDAPLPPDFLPKGKAAKSPTKSPVEDAPLPPDFLPKKTTSADKGAVEDGPLPADLVKPKQRATPKEEPVALPDESAGSEGDFEDSGEDVTHDISPPSEKDESFKTSPESSFAAPADKGPTGGLFTKISMPEKQQQRTTRPLFGEISKPVIPPPKTRTDVPSPRSPSPVRPAARGRPGSILASRKATAGQPSAAEPLLTKKDLIEEEESKVAAAEINRLTSEAQALSEDDEDERLRADLARPLSPVPTLDPFLSRQEPTGVSFKPGIPGQIERLYRDINSMVDTLGINARSIASYLLYQGASQESTISHWARILQGENPADIVDEELLLADIANLDETVSLLDRTLQRQRLRGVQDKLDQCQELLSRDIFTLRGQCASIQKTLDAYTDTVAIRSAPLSAEQANLQQDLRKSSAAIQSKLAELEQAVSLLRAKIADTSRADAVNGSVSRRPSTRKPTVEAVTSTIATMMSMAESKSSDIDVLEAQIKKLGIDVTGGPGSREGSPFTTPLKKSVGRLPVTPGSRGSREDGPRSAYHTPESTSKFRSSINESGRHSRLRNVNFEADFATVQDSERWKARNQRRKEVMGNLKKAVENRRIKVRSLDDL</sequence>
<evidence type="ECO:0000256" key="3">
    <source>
        <dbReference type="ARBA" id="ARBA00023242"/>
    </source>
</evidence>
<feature type="compositionally biased region" description="Low complexity" evidence="5">
    <location>
        <begin position="518"/>
        <end position="534"/>
    </location>
</feature>
<dbReference type="InterPro" id="IPR039462">
    <property type="entry name" value="Nup159/Nup146_N"/>
</dbReference>
<feature type="compositionally biased region" description="Polar residues" evidence="5">
    <location>
        <begin position="1480"/>
        <end position="1492"/>
    </location>
</feature>
<reference evidence="7 8" key="1">
    <citation type="submission" date="2015-04" db="EMBL/GenBank/DDBJ databases">
        <authorList>
            <person name="Heijne W.H."/>
            <person name="Fedorova N.D."/>
            <person name="Nierman W.C."/>
            <person name="Vollebregt A.W."/>
            <person name="Zhao Z."/>
            <person name="Wu L."/>
            <person name="Kumar M."/>
            <person name="Stam H."/>
            <person name="van den Berg M.A."/>
            <person name="Pel H.J."/>
        </authorList>
    </citation>
    <scope>NUCLEOTIDE SEQUENCE [LARGE SCALE GENOMIC DNA]</scope>
    <source>
        <strain evidence="7 8">CBS 393.64</strain>
    </source>
</reference>
<dbReference type="STRING" id="1408163.A0A0F4YZY7"/>
<feature type="compositionally biased region" description="Basic residues" evidence="5">
    <location>
        <begin position="1"/>
        <end position="10"/>
    </location>
</feature>
<evidence type="ECO:0000313" key="7">
    <source>
        <dbReference type="EMBL" id="KKA23660.1"/>
    </source>
</evidence>
<evidence type="ECO:0000256" key="4">
    <source>
        <dbReference type="SAM" id="Coils"/>
    </source>
</evidence>
<dbReference type="InterPro" id="IPR015943">
    <property type="entry name" value="WD40/YVTN_repeat-like_dom_sf"/>
</dbReference>
<comment type="caution">
    <text evidence="7">The sequence shown here is derived from an EMBL/GenBank/DDBJ whole genome shotgun (WGS) entry which is preliminary data.</text>
</comment>
<gene>
    <name evidence="7" type="ORF">T310_2293</name>
</gene>
<feature type="region of interest" description="Disordered" evidence="5">
    <location>
        <begin position="1"/>
        <end position="24"/>
    </location>
</feature>
<dbReference type="GO" id="GO:0017056">
    <property type="term" value="F:structural constituent of nuclear pore"/>
    <property type="evidence" value="ECO:0007669"/>
    <property type="project" value="TreeGrafter"/>
</dbReference>
<protein>
    <submittedName>
        <fullName evidence="7">Nuclear pore complex subunit Nup159</fullName>
    </submittedName>
</protein>
<feature type="non-terminal residue" evidence="7">
    <location>
        <position position="1"/>
    </location>
</feature>
<dbReference type="SUPFAM" id="SSF117289">
    <property type="entry name" value="Nucleoporin domain"/>
    <property type="match status" value="1"/>
</dbReference>
<dbReference type="InterPro" id="IPR026054">
    <property type="entry name" value="Nucleoporin"/>
</dbReference>
<feature type="coiled-coil region" evidence="4">
    <location>
        <begin position="1349"/>
        <end position="1383"/>
    </location>
</feature>
<dbReference type="RefSeq" id="XP_013330272.1">
    <property type="nucleotide sequence ID" value="XM_013474818.1"/>
</dbReference>
<name>A0A0F4YZY7_RASE3</name>
<evidence type="ECO:0000259" key="6">
    <source>
        <dbReference type="Pfam" id="PF16755"/>
    </source>
</evidence>
<dbReference type="PANTHER" id="PTHR23193:SF23">
    <property type="entry name" value="NUCLEAR PORE COMPLEX PROTEIN NUP153"/>
    <property type="match status" value="1"/>
</dbReference>
<feature type="region of interest" description="Disordered" evidence="5">
    <location>
        <begin position="662"/>
        <end position="1145"/>
    </location>
</feature>
<feature type="compositionally biased region" description="Polar residues" evidence="5">
    <location>
        <begin position="889"/>
        <end position="898"/>
    </location>
</feature>
<organism evidence="7 8">
    <name type="scientific">Rasamsonia emersonii (strain ATCC 16479 / CBS 393.64 / IMI 116815)</name>
    <dbReference type="NCBI Taxonomy" id="1408163"/>
    <lineage>
        <taxon>Eukaryota</taxon>
        <taxon>Fungi</taxon>
        <taxon>Dikarya</taxon>
        <taxon>Ascomycota</taxon>
        <taxon>Pezizomycotina</taxon>
        <taxon>Eurotiomycetes</taxon>
        <taxon>Eurotiomycetidae</taxon>
        <taxon>Eurotiales</taxon>
        <taxon>Trichocomaceae</taxon>
        <taxon>Rasamsonia</taxon>
    </lineage>
</organism>
<dbReference type="PANTHER" id="PTHR23193">
    <property type="entry name" value="NUCLEAR PORE COMPLEX PROTEIN NUP"/>
    <property type="match status" value="1"/>
</dbReference>
<dbReference type="Gene3D" id="2.130.10.10">
    <property type="entry name" value="YVTN repeat-like/Quinoprotein amine dehydrogenase"/>
    <property type="match status" value="1"/>
</dbReference>
<dbReference type="GO" id="GO:0008139">
    <property type="term" value="F:nuclear localization sequence binding"/>
    <property type="evidence" value="ECO:0007669"/>
    <property type="project" value="TreeGrafter"/>
</dbReference>